<dbReference type="GO" id="GO:0005739">
    <property type="term" value="C:mitochondrion"/>
    <property type="evidence" value="ECO:0007669"/>
    <property type="project" value="UniProtKB-SubCell"/>
</dbReference>
<dbReference type="FunFam" id="1.10.240.10:FF:000002">
    <property type="entry name" value="Tryptophan--tRNA ligase"/>
    <property type="match status" value="1"/>
</dbReference>
<comment type="similarity">
    <text evidence="2">Belongs to the class-I aminoacyl-tRNA synthetase family.</text>
</comment>
<dbReference type="NCBIfam" id="TIGR00233">
    <property type="entry name" value="trpS"/>
    <property type="match status" value="1"/>
</dbReference>
<evidence type="ECO:0000256" key="6">
    <source>
        <dbReference type="ARBA" id="ARBA00022840"/>
    </source>
</evidence>
<dbReference type="PANTHER" id="PTHR43766">
    <property type="entry name" value="TRYPTOPHAN--TRNA LIGASE, MITOCHONDRIAL"/>
    <property type="match status" value="1"/>
</dbReference>
<evidence type="ECO:0000256" key="8">
    <source>
        <dbReference type="ARBA" id="ARBA00023146"/>
    </source>
</evidence>
<dbReference type="GO" id="GO:0005829">
    <property type="term" value="C:cytosol"/>
    <property type="evidence" value="ECO:0007669"/>
    <property type="project" value="TreeGrafter"/>
</dbReference>
<dbReference type="GO" id="GO:0006436">
    <property type="term" value="P:tryptophanyl-tRNA aminoacylation"/>
    <property type="evidence" value="ECO:0007669"/>
    <property type="project" value="InterPro"/>
</dbReference>
<evidence type="ECO:0000256" key="7">
    <source>
        <dbReference type="ARBA" id="ARBA00022917"/>
    </source>
</evidence>
<dbReference type="SUPFAM" id="SSF52374">
    <property type="entry name" value="Nucleotidylyl transferase"/>
    <property type="match status" value="1"/>
</dbReference>
<dbReference type="AlphaFoldDB" id="A0A381RZH7"/>
<keyword evidence="7" id="KW-0648">Protein biosynthesis</keyword>
<dbReference type="PANTHER" id="PTHR43766:SF1">
    <property type="entry name" value="TRYPTOPHAN--TRNA LIGASE, MITOCHONDRIAL"/>
    <property type="match status" value="1"/>
</dbReference>
<dbReference type="CDD" id="cd00806">
    <property type="entry name" value="TrpRS_core"/>
    <property type="match status" value="1"/>
</dbReference>
<evidence type="ECO:0000256" key="1">
    <source>
        <dbReference type="ARBA" id="ARBA00004173"/>
    </source>
</evidence>
<accession>A0A381RZH7</accession>
<dbReference type="EMBL" id="UINC01002424">
    <property type="protein sequence ID" value="SUZ96531.1"/>
    <property type="molecule type" value="Genomic_DNA"/>
</dbReference>
<dbReference type="InterPro" id="IPR002306">
    <property type="entry name" value="Trp-tRNA-ligase"/>
</dbReference>
<evidence type="ECO:0000256" key="3">
    <source>
        <dbReference type="ARBA" id="ARBA00013161"/>
    </source>
</evidence>
<evidence type="ECO:0000256" key="9">
    <source>
        <dbReference type="ARBA" id="ARBA00030268"/>
    </source>
</evidence>
<evidence type="ECO:0000256" key="5">
    <source>
        <dbReference type="ARBA" id="ARBA00022741"/>
    </source>
</evidence>
<name>A0A381RZH7_9ZZZZ</name>
<comment type="subcellular location">
    <subcellularLocation>
        <location evidence="1">Mitochondrion</location>
    </subcellularLocation>
</comment>
<keyword evidence="6" id="KW-0067">ATP-binding</keyword>
<keyword evidence="8" id="KW-0030">Aminoacyl-tRNA synthetase</keyword>
<comment type="catalytic activity">
    <reaction evidence="10">
        <text>tRNA(Trp) + L-tryptophan + ATP = L-tryptophyl-tRNA(Trp) + AMP + diphosphate + H(+)</text>
        <dbReference type="Rhea" id="RHEA:24080"/>
        <dbReference type="Rhea" id="RHEA-COMP:9671"/>
        <dbReference type="Rhea" id="RHEA-COMP:9705"/>
        <dbReference type="ChEBI" id="CHEBI:15378"/>
        <dbReference type="ChEBI" id="CHEBI:30616"/>
        <dbReference type="ChEBI" id="CHEBI:33019"/>
        <dbReference type="ChEBI" id="CHEBI:57912"/>
        <dbReference type="ChEBI" id="CHEBI:78442"/>
        <dbReference type="ChEBI" id="CHEBI:78535"/>
        <dbReference type="ChEBI" id="CHEBI:456215"/>
        <dbReference type="EC" id="6.1.1.2"/>
    </reaction>
</comment>
<keyword evidence="4" id="KW-0436">Ligase</keyword>
<dbReference type="Gene3D" id="3.40.50.620">
    <property type="entry name" value="HUPs"/>
    <property type="match status" value="1"/>
</dbReference>
<dbReference type="PRINTS" id="PR01039">
    <property type="entry name" value="TRNASYNTHTRP"/>
</dbReference>
<evidence type="ECO:0000256" key="2">
    <source>
        <dbReference type="ARBA" id="ARBA00005594"/>
    </source>
</evidence>
<dbReference type="HAMAP" id="MF_00140_B">
    <property type="entry name" value="Trp_tRNA_synth_B"/>
    <property type="match status" value="1"/>
</dbReference>
<dbReference type="PROSITE" id="PS00178">
    <property type="entry name" value="AA_TRNA_LIGASE_I"/>
    <property type="match status" value="1"/>
</dbReference>
<keyword evidence="5" id="KW-0547">Nucleotide-binding</keyword>
<reference evidence="11" key="1">
    <citation type="submission" date="2018-05" db="EMBL/GenBank/DDBJ databases">
        <authorList>
            <person name="Lanie J.A."/>
            <person name="Ng W.-L."/>
            <person name="Kazmierczak K.M."/>
            <person name="Andrzejewski T.M."/>
            <person name="Davidsen T.M."/>
            <person name="Wayne K.J."/>
            <person name="Tettelin H."/>
            <person name="Glass J.I."/>
            <person name="Rusch D."/>
            <person name="Podicherti R."/>
            <person name="Tsui H.-C.T."/>
            <person name="Winkler M.E."/>
        </authorList>
    </citation>
    <scope>NUCLEOTIDE SEQUENCE</scope>
</reference>
<dbReference type="InterPro" id="IPR002305">
    <property type="entry name" value="aa-tRNA-synth_Ic"/>
</dbReference>
<dbReference type="GO" id="GO:0004830">
    <property type="term" value="F:tryptophan-tRNA ligase activity"/>
    <property type="evidence" value="ECO:0007669"/>
    <property type="project" value="UniProtKB-EC"/>
</dbReference>
<sequence>MQSSENKTVFSGVQPTGSLHIGNYLGAIKNFVDLQDNFECIYCIVDLHAITVWQDPKALKNNIIEVAAAYLACGLDPKKVTIFVQSTVSAHSELAWIFNCVSRMGWLNRMTQFKEKAGKNRENASAGLYVYPNLMASDILLYKAGYVPVGDDQKQHLEITRDIAKKFNNDFSAHGGDKFFPIPEPLILPVASRVMSLRDGTKKMSKSDNSSMSRINLLDDNDLIRKKISKAKTDPLPLPNSQDDLRQRPEAANLINIFSSLSGIKKEEVIVKYSGKQFSEFKSDLSDVMIRKLSPIRDELIRLKKDKIFIEKVLNEGRAKAEERSLKVIREVREIIGLW</sequence>
<evidence type="ECO:0000256" key="10">
    <source>
        <dbReference type="ARBA" id="ARBA00049929"/>
    </source>
</evidence>
<dbReference type="InterPro" id="IPR050203">
    <property type="entry name" value="Trp-tRNA_synthetase"/>
</dbReference>
<protein>
    <recommendedName>
        <fullName evidence="3">tryptophan--tRNA ligase</fullName>
        <ecNumber evidence="3">6.1.1.2</ecNumber>
    </recommendedName>
    <alternativeName>
        <fullName evidence="9">Tryptophanyl-tRNA synthetase</fullName>
    </alternativeName>
</protein>
<dbReference type="InterPro" id="IPR024109">
    <property type="entry name" value="Trp-tRNA-ligase_bac-type"/>
</dbReference>
<dbReference type="InterPro" id="IPR001412">
    <property type="entry name" value="aa-tRNA-synth_I_CS"/>
</dbReference>
<dbReference type="EC" id="6.1.1.2" evidence="3"/>
<dbReference type="Pfam" id="PF00579">
    <property type="entry name" value="tRNA-synt_1b"/>
    <property type="match status" value="1"/>
</dbReference>
<evidence type="ECO:0000256" key="4">
    <source>
        <dbReference type="ARBA" id="ARBA00022598"/>
    </source>
</evidence>
<gene>
    <name evidence="11" type="ORF">METZ01_LOCUS49385</name>
</gene>
<organism evidence="11">
    <name type="scientific">marine metagenome</name>
    <dbReference type="NCBI Taxonomy" id="408172"/>
    <lineage>
        <taxon>unclassified sequences</taxon>
        <taxon>metagenomes</taxon>
        <taxon>ecological metagenomes</taxon>
    </lineage>
</organism>
<evidence type="ECO:0000313" key="11">
    <source>
        <dbReference type="EMBL" id="SUZ96531.1"/>
    </source>
</evidence>
<dbReference type="GO" id="GO:0005524">
    <property type="term" value="F:ATP binding"/>
    <property type="evidence" value="ECO:0007669"/>
    <property type="project" value="UniProtKB-KW"/>
</dbReference>
<dbReference type="InterPro" id="IPR014729">
    <property type="entry name" value="Rossmann-like_a/b/a_fold"/>
</dbReference>
<dbReference type="Gene3D" id="1.10.240.10">
    <property type="entry name" value="Tyrosyl-Transfer RNA Synthetase"/>
    <property type="match status" value="1"/>
</dbReference>
<proteinExistence type="inferred from homology"/>